<gene>
    <name evidence="4" type="ORF">GEV33_002896</name>
</gene>
<dbReference type="EMBL" id="JABDTM020013389">
    <property type="protein sequence ID" value="KAH0819895.1"/>
    <property type="molecule type" value="Genomic_DNA"/>
</dbReference>
<dbReference type="Pfam" id="PF02867">
    <property type="entry name" value="Ribonuc_red_lgC"/>
    <property type="match status" value="1"/>
</dbReference>
<name>A0A8J6HJG1_TENMO</name>
<dbReference type="AlphaFoldDB" id="A0A8J6HJG1"/>
<reference evidence="4" key="1">
    <citation type="journal article" date="2020" name="J Insects Food Feed">
        <title>The yellow mealworm (Tenebrio molitor) genome: a resource for the emerging insects as food and feed industry.</title>
        <authorList>
            <person name="Eriksson T."/>
            <person name="Andere A."/>
            <person name="Kelstrup H."/>
            <person name="Emery V."/>
            <person name="Picard C."/>
        </authorList>
    </citation>
    <scope>NUCLEOTIDE SEQUENCE</scope>
    <source>
        <strain evidence="4">Stoneville</strain>
        <tissue evidence="4">Whole head</tissue>
    </source>
</reference>
<dbReference type="GO" id="GO:0005971">
    <property type="term" value="C:ribonucleoside-diphosphate reductase complex"/>
    <property type="evidence" value="ECO:0007669"/>
    <property type="project" value="TreeGrafter"/>
</dbReference>
<dbReference type="InterPro" id="IPR013346">
    <property type="entry name" value="NrdE_NrdA_C"/>
</dbReference>
<accession>A0A8J6HJG1</accession>
<evidence type="ECO:0000259" key="3">
    <source>
        <dbReference type="PROSITE" id="PS00089"/>
    </source>
</evidence>
<dbReference type="PROSITE" id="PS00089">
    <property type="entry name" value="RIBORED_LARGE"/>
    <property type="match status" value="1"/>
</dbReference>
<feature type="domain" description="Ribonucleotide reductase large subunit" evidence="3">
    <location>
        <begin position="12"/>
        <end position="34"/>
    </location>
</feature>
<evidence type="ECO:0000313" key="4">
    <source>
        <dbReference type="EMBL" id="KAH0819895.1"/>
    </source>
</evidence>
<dbReference type="Gene3D" id="3.20.70.20">
    <property type="match status" value="1"/>
</dbReference>
<dbReference type="Proteomes" id="UP000719412">
    <property type="component" value="Unassembled WGS sequence"/>
</dbReference>
<dbReference type="PANTHER" id="PTHR11573:SF6">
    <property type="entry name" value="RIBONUCLEOSIDE-DIPHOSPHATE REDUCTASE LARGE SUBUNIT"/>
    <property type="match status" value="1"/>
</dbReference>
<dbReference type="GO" id="GO:0005524">
    <property type="term" value="F:ATP binding"/>
    <property type="evidence" value="ECO:0007669"/>
    <property type="project" value="TreeGrafter"/>
</dbReference>
<keyword evidence="2" id="KW-0215">Deoxyribonucleotide synthesis</keyword>
<proteinExistence type="inferred from homology"/>
<dbReference type="GO" id="GO:0004748">
    <property type="term" value="F:ribonucleoside-diphosphate reductase activity, thioredoxin disulfide as acceptor"/>
    <property type="evidence" value="ECO:0007669"/>
    <property type="project" value="TreeGrafter"/>
</dbReference>
<dbReference type="InterPro" id="IPR039718">
    <property type="entry name" value="Rrm1"/>
</dbReference>
<dbReference type="SUPFAM" id="SSF51998">
    <property type="entry name" value="PFL-like glycyl radical enzymes"/>
    <property type="match status" value="1"/>
</dbReference>
<reference evidence="4" key="2">
    <citation type="submission" date="2021-08" db="EMBL/GenBank/DDBJ databases">
        <authorList>
            <person name="Eriksson T."/>
        </authorList>
    </citation>
    <scope>NUCLEOTIDE SEQUENCE</scope>
    <source>
        <strain evidence="4">Stoneville</strain>
        <tissue evidence="4">Whole head</tissue>
    </source>
</reference>
<evidence type="ECO:0000256" key="2">
    <source>
        <dbReference type="ARBA" id="ARBA00023116"/>
    </source>
</evidence>
<comment type="caution">
    <text evidence="4">The sequence shown here is derived from an EMBL/GenBank/DDBJ whole genome shotgun (WGS) entry which is preliminary data.</text>
</comment>
<dbReference type="GO" id="GO:0009263">
    <property type="term" value="P:deoxyribonucleotide biosynthetic process"/>
    <property type="evidence" value="ECO:0007669"/>
    <property type="project" value="UniProtKB-KW"/>
</dbReference>
<sequence length="230" mass="25526">MWGVSPTSLWDWTALRQRIAKHGVRNSLLLAPMPTVLTSQILGNNESTEPIASNIAVRRVVSGEFQIVNHHLLKDLNERGLWDEAMKNQIIDNNGSIQNIPGIPSDLKQIYKTVWEISQKVVINMSADRGAFIDQSQSMNIHIASPNYGVMSSMHFYAWQKGLKTGMHYLKTKPGAGSVQVPTEKTKLIAHNENGVTKEEKSDNMKKTPEEEAALICSLENPGACEMCSA</sequence>
<comment type="similarity">
    <text evidence="1">Belongs to the ribonucleoside diphosphate reductase large chain family.</text>
</comment>
<dbReference type="PANTHER" id="PTHR11573">
    <property type="entry name" value="RIBONUCLEOSIDE-DIPHOSPHATE REDUCTASE LARGE CHAIN"/>
    <property type="match status" value="1"/>
</dbReference>
<protein>
    <recommendedName>
        <fullName evidence="3">Ribonucleotide reductase large subunit domain-containing protein</fullName>
    </recommendedName>
</protein>
<evidence type="ECO:0000256" key="1">
    <source>
        <dbReference type="ARBA" id="ARBA00010406"/>
    </source>
</evidence>
<evidence type="ECO:0000313" key="5">
    <source>
        <dbReference type="Proteomes" id="UP000719412"/>
    </source>
</evidence>
<organism evidence="4 5">
    <name type="scientific">Tenebrio molitor</name>
    <name type="common">Yellow mealworm beetle</name>
    <dbReference type="NCBI Taxonomy" id="7067"/>
    <lineage>
        <taxon>Eukaryota</taxon>
        <taxon>Metazoa</taxon>
        <taxon>Ecdysozoa</taxon>
        <taxon>Arthropoda</taxon>
        <taxon>Hexapoda</taxon>
        <taxon>Insecta</taxon>
        <taxon>Pterygota</taxon>
        <taxon>Neoptera</taxon>
        <taxon>Endopterygota</taxon>
        <taxon>Coleoptera</taxon>
        <taxon>Polyphaga</taxon>
        <taxon>Cucujiformia</taxon>
        <taxon>Tenebrionidae</taxon>
        <taxon>Tenebrio</taxon>
    </lineage>
</organism>
<keyword evidence="5" id="KW-1185">Reference proteome</keyword>
<dbReference type="InterPro" id="IPR000788">
    <property type="entry name" value="RNR_lg_C"/>
</dbReference>